<feature type="compositionally biased region" description="Low complexity" evidence="1">
    <location>
        <begin position="13"/>
        <end position="30"/>
    </location>
</feature>
<gene>
    <name evidence="3" type="ORF">ATC03_01005</name>
</gene>
<dbReference type="RefSeq" id="WP_067872043.1">
    <property type="nucleotide sequence ID" value="NZ_CP013979.1"/>
</dbReference>
<dbReference type="OrthoDB" id="5005464at2"/>
<reference evidence="3 4" key="1">
    <citation type="journal article" date="2016" name="Int. J. Syst. Evol. Microbiol.">
        <title>Agromyces aureus sp. nov., isolated from the rhizosphere of Salix caprea L. grown in a heavy-metal-contaminated soil.</title>
        <authorList>
            <person name="Corretto E."/>
            <person name="Antonielli L."/>
            <person name="Sessitsch A."/>
            <person name="Compant S."/>
            <person name="Gorfer M."/>
            <person name="Kuffner M."/>
            <person name="Brader G."/>
        </authorList>
    </citation>
    <scope>NUCLEOTIDE SEQUENCE [LARGE SCALE GENOMIC DNA]</scope>
    <source>
        <strain evidence="3 4">AR33</strain>
    </source>
</reference>
<sequence length="260" mass="26810">MTHDGERDDDAVPDAAIPDAAVPDGTAPDAAAARAAEVARLQRVAFGSGASDAERDAAFHELARSADDSGAVQRAAPEHEPDPSPPGGGTTSAAPDRPESRMRWALIAGAIALTAGVLIGWGLGTRAPGAPPAAAPPPTPTAVPYAYYLETLPLVSEAAASKVFTRESISGDALPRSWVRDGFRQQRLLLTLPDGSGVFAALRDEEACLVLDFADGGLTRCTEGGRFPEGGIQVVAEREAARFTVVWSSDGMVAVTADQG</sequence>
<feature type="transmembrane region" description="Helical" evidence="2">
    <location>
        <begin position="104"/>
        <end position="123"/>
    </location>
</feature>
<evidence type="ECO:0000256" key="1">
    <source>
        <dbReference type="SAM" id="MobiDB-lite"/>
    </source>
</evidence>
<keyword evidence="2" id="KW-0812">Transmembrane</keyword>
<dbReference type="KEGG" id="agy:ATC03_01005"/>
<dbReference type="Proteomes" id="UP000078437">
    <property type="component" value="Chromosome"/>
</dbReference>
<feature type="compositionally biased region" description="Basic and acidic residues" evidence="1">
    <location>
        <begin position="52"/>
        <end position="67"/>
    </location>
</feature>
<feature type="region of interest" description="Disordered" evidence="1">
    <location>
        <begin position="1"/>
        <end position="30"/>
    </location>
</feature>
<dbReference type="STRING" id="453304.ATC03_01005"/>
<feature type="region of interest" description="Disordered" evidence="1">
    <location>
        <begin position="49"/>
        <end position="97"/>
    </location>
</feature>
<evidence type="ECO:0000256" key="2">
    <source>
        <dbReference type="SAM" id="Phobius"/>
    </source>
</evidence>
<keyword evidence="2" id="KW-0472">Membrane</keyword>
<organism evidence="3 4">
    <name type="scientific">Agromyces aureus</name>
    <dbReference type="NCBI Taxonomy" id="453304"/>
    <lineage>
        <taxon>Bacteria</taxon>
        <taxon>Bacillati</taxon>
        <taxon>Actinomycetota</taxon>
        <taxon>Actinomycetes</taxon>
        <taxon>Micrococcales</taxon>
        <taxon>Microbacteriaceae</taxon>
        <taxon>Agromyces</taxon>
    </lineage>
</organism>
<reference evidence="4" key="2">
    <citation type="submission" date="2016-01" db="EMBL/GenBank/DDBJ databases">
        <title>Complete genome sequence of Agromyces aureus AR33T and comparison with related organisms.</title>
        <authorList>
            <person name="Corretto E."/>
            <person name="Antonielli L."/>
            <person name="Sessitsch A."/>
            <person name="Brader G."/>
        </authorList>
    </citation>
    <scope>NUCLEOTIDE SEQUENCE [LARGE SCALE GENOMIC DNA]</scope>
    <source>
        <strain evidence="4">AR33</strain>
    </source>
</reference>
<keyword evidence="2" id="KW-1133">Transmembrane helix</keyword>
<dbReference type="EMBL" id="CP013979">
    <property type="protein sequence ID" value="ANJ25562.1"/>
    <property type="molecule type" value="Genomic_DNA"/>
</dbReference>
<evidence type="ECO:0000313" key="4">
    <source>
        <dbReference type="Proteomes" id="UP000078437"/>
    </source>
</evidence>
<dbReference type="AlphaFoldDB" id="A0A191WBE4"/>
<keyword evidence="4" id="KW-1185">Reference proteome</keyword>
<proteinExistence type="predicted"/>
<accession>A0A191WBE4</accession>
<name>A0A191WBE4_9MICO</name>
<evidence type="ECO:0000313" key="3">
    <source>
        <dbReference type="EMBL" id="ANJ25562.1"/>
    </source>
</evidence>
<protein>
    <submittedName>
        <fullName evidence="3">Uncharacterized protein</fullName>
    </submittedName>
</protein>